<feature type="transmembrane region" description="Helical" evidence="11">
    <location>
        <begin position="244"/>
        <end position="267"/>
    </location>
</feature>
<organism evidence="13 14">
    <name type="scientific">Defluviitoga tunisiensis</name>
    <dbReference type="NCBI Taxonomy" id="1006576"/>
    <lineage>
        <taxon>Bacteria</taxon>
        <taxon>Thermotogati</taxon>
        <taxon>Thermotogota</taxon>
        <taxon>Thermotogae</taxon>
        <taxon>Petrotogales</taxon>
        <taxon>Petrotogaceae</taxon>
        <taxon>Defluviitoga</taxon>
    </lineage>
</organism>
<evidence type="ECO:0000256" key="2">
    <source>
        <dbReference type="ARBA" id="ARBA00006810"/>
    </source>
</evidence>
<comment type="subcellular location">
    <subcellularLocation>
        <location evidence="11 12">Cell membrane</location>
        <topology evidence="11 12">Multi-pass membrane protein</topology>
    </subcellularLocation>
    <subcellularLocation>
        <location evidence="1">Membrane</location>
        <topology evidence="1">Multi-pass membrane protein</topology>
    </subcellularLocation>
</comment>
<accession>A0A0C7NVL7</accession>
<evidence type="ECO:0000256" key="7">
    <source>
        <dbReference type="ARBA" id="ARBA00022989"/>
    </source>
</evidence>
<keyword evidence="6 11" id="KW-0375">Hydrogen ion transport</keyword>
<dbReference type="PRINTS" id="PR00123">
    <property type="entry name" value="ATPASEA"/>
</dbReference>
<keyword evidence="9 11" id="KW-0472">Membrane</keyword>
<dbReference type="STRING" id="1006576.DTL3_0192"/>
<name>A0A0C7NVL7_DEFTU</name>
<keyword evidence="8 11" id="KW-0406">Ion transport</keyword>
<evidence type="ECO:0000256" key="5">
    <source>
        <dbReference type="ARBA" id="ARBA00022692"/>
    </source>
</evidence>
<dbReference type="Pfam" id="PF00119">
    <property type="entry name" value="ATP-synt_A"/>
    <property type="match status" value="1"/>
</dbReference>
<dbReference type="GO" id="GO:0042777">
    <property type="term" value="P:proton motive force-driven plasma membrane ATP synthesis"/>
    <property type="evidence" value="ECO:0007669"/>
    <property type="project" value="TreeGrafter"/>
</dbReference>
<evidence type="ECO:0000256" key="9">
    <source>
        <dbReference type="ARBA" id="ARBA00023136"/>
    </source>
</evidence>
<feature type="transmembrane region" description="Helical" evidence="11">
    <location>
        <begin position="216"/>
        <end position="238"/>
    </location>
</feature>
<evidence type="ECO:0000256" key="11">
    <source>
        <dbReference type="HAMAP-Rule" id="MF_01393"/>
    </source>
</evidence>
<keyword evidence="7 11" id="KW-1133">Transmembrane helix</keyword>
<comment type="similarity">
    <text evidence="2 11 12">Belongs to the ATPase A chain family.</text>
</comment>
<keyword evidence="5 11" id="KW-0812">Transmembrane</keyword>
<feature type="transmembrane region" description="Helical" evidence="11">
    <location>
        <begin position="118"/>
        <end position="139"/>
    </location>
</feature>
<dbReference type="NCBIfam" id="TIGR01131">
    <property type="entry name" value="ATP_synt_6_or_A"/>
    <property type="match status" value="1"/>
</dbReference>
<feature type="transmembrane region" description="Helical" evidence="11">
    <location>
        <begin position="48"/>
        <end position="70"/>
    </location>
</feature>
<sequence>MTTDRVSKFIIFFFILYVGLGIINFFFFEMSMEGVGERWIVYFGNGGFFGQLNPMTLIMSFAIMIMLVLIARKIKFERIPGRVQGAVETFFDSFWQITEEVVPNPEYRKPTFVIAMTLFLYILVSNVLGGIPGINVTPLASGINVQLFTDVWYSPTSDLNVNLSYAIMVLIISHAFAIKSKGFVSWFKSFFEPTPIMFPMNIVSEIAKPISHSFRLFGNIMGGGMLVLILSSIVRYFVLPVFLWAIFGWFFGIIQAFVFSLLTIVYIGSML</sequence>
<dbReference type="GO" id="GO:0045259">
    <property type="term" value="C:proton-transporting ATP synthase complex"/>
    <property type="evidence" value="ECO:0007669"/>
    <property type="project" value="UniProtKB-KW"/>
</dbReference>
<dbReference type="InterPro" id="IPR035908">
    <property type="entry name" value="F0_ATP_A_sf"/>
</dbReference>
<keyword evidence="3 11" id="KW-0813">Transport</keyword>
<evidence type="ECO:0000256" key="4">
    <source>
        <dbReference type="ARBA" id="ARBA00022547"/>
    </source>
</evidence>
<dbReference type="HOGENOM" id="CLU_041018_2_3_0"/>
<evidence type="ECO:0000256" key="10">
    <source>
        <dbReference type="ARBA" id="ARBA00023310"/>
    </source>
</evidence>
<dbReference type="Gene3D" id="1.20.120.220">
    <property type="entry name" value="ATP synthase, F0 complex, subunit A"/>
    <property type="match status" value="1"/>
</dbReference>
<dbReference type="RefSeq" id="WP_045087135.1">
    <property type="nucleotide sequence ID" value="NZ_LN824141.1"/>
</dbReference>
<dbReference type="PROSITE" id="PS00449">
    <property type="entry name" value="ATPASE_A"/>
    <property type="match status" value="1"/>
</dbReference>
<dbReference type="CDD" id="cd00310">
    <property type="entry name" value="ATP-synt_Fo_a_6"/>
    <property type="match status" value="1"/>
</dbReference>
<dbReference type="KEGG" id="dtn:DTL3_0192"/>
<dbReference type="PANTHER" id="PTHR42823:SF3">
    <property type="entry name" value="ATP SYNTHASE SUBUNIT A, CHLOROPLASTIC"/>
    <property type="match status" value="1"/>
</dbReference>
<dbReference type="PATRIC" id="fig|1006576.9.peg.188"/>
<keyword evidence="14" id="KW-1185">Reference proteome</keyword>
<dbReference type="GO" id="GO:0046933">
    <property type="term" value="F:proton-transporting ATP synthase activity, rotational mechanism"/>
    <property type="evidence" value="ECO:0007669"/>
    <property type="project" value="UniProtKB-UniRule"/>
</dbReference>
<dbReference type="Proteomes" id="UP000032809">
    <property type="component" value="Chromosome I"/>
</dbReference>
<dbReference type="InterPro" id="IPR045082">
    <property type="entry name" value="ATP_syn_F0_a_bact/chloroplast"/>
</dbReference>
<dbReference type="InterPro" id="IPR000568">
    <property type="entry name" value="ATP_synth_F0_asu"/>
</dbReference>
<dbReference type="HAMAP" id="MF_01393">
    <property type="entry name" value="ATP_synth_a_bact"/>
    <property type="match status" value="1"/>
</dbReference>
<evidence type="ECO:0000256" key="1">
    <source>
        <dbReference type="ARBA" id="ARBA00004141"/>
    </source>
</evidence>
<evidence type="ECO:0000256" key="8">
    <source>
        <dbReference type="ARBA" id="ARBA00023065"/>
    </source>
</evidence>
<keyword evidence="4 11" id="KW-0138">CF(0)</keyword>
<evidence type="ECO:0000256" key="3">
    <source>
        <dbReference type="ARBA" id="ARBA00022448"/>
    </source>
</evidence>
<dbReference type="GO" id="GO:0005886">
    <property type="term" value="C:plasma membrane"/>
    <property type="evidence" value="ECO:0007669"/>
    <property type="project" value="UniProtKB-SubCell"/>
</dbReference>
<feature type="transmembrane region" description="Helical" evidence="11">
    <location>
        <begin position="9"/>
        <end position="28"/>
    </location>
</feature>
<evidence type="ECO:0000313" key="14">
    <source>
        <dbReference type="Proteomes" id="UP000032809"/>
    </source>
</evidence>
<evidence type="ECO:0000256" key="12">
    <source>
        <dbReference type="RuleBase" id="RU000483"/>
    </source>
</evidence>
<protein>
    <recommendedName>
        <fullName evidence="11 12">ATP synthase subunit a</fullName>
    </recommendedName>
    <alternativeName>
        <fullName evidence="11">ATP synthase F0 sector subunit a</fullName>
    </alternativeName>
    <alternativeName>
        <fullName evidence="11">F-ATPase subunit 6</fullName>
    </alternativeName>
</protein>
<gene>
    <name evidence="11 13" type="primary">atpB</name>
    <name evidence="13" type="ORF">DTL3_0192</name>
</gene>
<reference evidence="14" key="1">
    <citation type="submission" date="2014-11" db="EMBL/GenBank/DDBJ databases">
        <authorList>
            <person name="Wibberg D."/>
        </authorList>
    </citation>
    <scope>NUCLEOTIDE SEQUENCE [LARGE SCALE GENOMIC DNA]</scope>
    <source>
        <strain evidence="14">L3</strain>
    </source>
</reference>
<evidence type="ECO:0000256" key="6">
    <source>
        <dbReference type="ARBA" id="ARBA00022781"/>
    </source>
</evidence>
<dbReference type="SUPFAM" id="SSF81336">
    <property type="entry name" value="F1F0 ATP synthase subunit A"/>
    <property type="match status" value="1"/>
</dbReference>
<comment type="function">
    <text evidence="11 12">Key component of the proton channel; it plays a direct role in the translocation of protons across the membrane.</text>
</comment>
<keyword evidence="11" id="KW-1003">Cell membrane</keyword>
<feature type="transmembrane region" description="Helical" evidence="11">
    <location>
        <begin position="159"/>
        <end position="178"/>
    </location>
</feature>
<dbReference type="EMBL" id="LN824141">
    <property type="protein sequence ID" value="CEP77523.1"/>
    <property type="molecule type" value="Genomic_DNA"/>
</dbReference>
<proteinExistence type="inferred from homology"/>
<dbReference type="PANTHER" id="PTHR42823">
    <property type="entry name" value="ATP SYNTHASE SUBUNIT A, CHLOROPLASTIC"/>
    <property type="match status" value="1"/>
</dbReference>
<evidence type="ECO:0000313" key="13">
    <source>
        <dbReference type="EMBL" id="CEP77523.1"/>
    </source>
</evidence>
<dbReference type="OrthoDB" id="9789241at2"/>
<dbReference type="InterPro" id="IPR023011">
    <property type="entry name" value="ATP_synth_F0_asu_AS"/>
</dbReference>
<keyword evidence="10 11" id="KW-0066">ATP synthesis</keyword>
<dbReference type="AlphaFoldDB" id="A0A0C7NVL7"/>